<keyword evidence="5 6" id="KW-0472">Membrane</keyword>
<feature type="transmembrane region" description="Helical" evidence="6">
    <location>
        <begin position="23"/>
        <end position="47"/>
    </location>
</feature>
<evidence type="ECO:0000256" key="1">
    <source>
        <dbReference type="ARBA" id="ARBA00004141"/>
    </source>
</evidence>
<sequence length="321" mass="36178">MNNSDIIIDSECDTEYDPLFENFIYLGTASYLILGLFLHIRILWTILIKERSYFKDNSFFILFAADSIASVSLILNDLLFTRVFMYIPQLCPIVSPFFWTPSIILKVIYFLNNHARLAKSVAQIFMVLNRMSCVIIPAVYNKIWSTLTPIACVLVVILPFGGLWNILISRIFVLSVRGGFGTSYIRAVSWASLSMFQSIYIITALIFTFVCTSITLYKLILLPGRIKSAEKSLCFTSITISVTFLLVAVTQVTFATCLSCRSDALYIIQFMAFDTFTVGSAVIMVLTNQHIRSSIFSSSRKRKIINVTVTAMPSGRFSNTS</sequence>
<proteinExistence type="inferred from homology"/>
<organism evidence="8">
    <name type="scientific">Caenorhabditis remanei</name>
    <name type="common">Caenorhabditis vulgaris</name>
    <dbReference type="NCBI Taxonomy" id="31234"/>
    <lineage>
        <taxon>Eukaryota</taxon>
        <taxon>Metazoa</taxon>
        <taxon>Ecdysozoa</taxon>
        <taxon>Nematoda</taxon>
        <taxon>Chromadorea</taxon>
        <taxon>Rhabditida</taxon>
        <taxon>Rhabditina</taxon>
        <taxon>Rhabditomorpha</taxon>
        <taxon>Rhabditoidea</taxon>
        <taxon>Rhabditidae</taxon>
        <taxon>Peloderinae</taxon>
        <taxon>Caenorhabditis</taxon>
    </lineage>
</organism>
<evidence type="ECO:0000256" key="2">
    <source>
        <dbReference type="ARBA" id="ARBA00005692"/>
    </source>
</evidence>
<dbReference type="eggNOG" id="ENOG502TFWU">
    <property type="taxonomic scope" value="Eukaryota"/>
</dbReference>
<gene>
    <name evidence="7" type="primary">Cre-srg-17</name>
    <name evidence="7" type="ORF">CRE_06693</name>
</gene>
<keyword evidence="3 6" id="KW-0812">Transmembrane</keyword>
<keyword evidence="8" id="KW-1185">Reference proteome</keyword>
<dbReference type="Proteomes" id="UP000008281">
    <property type="component" value="Unassembled WGS sequence"/>
</dbReference>
<dbReference type="OrthoDB" id="5781692at2759"/>
<evidence type="ECO:0000313" key="7">
    <source>
        <dbReference type="EMBL" id="EFO88947.1"/>
    </source>
</evidence>
<accession>E3M100</accession>
<evidence type="ECO:0000256" key="5">
    <source>
        <dbReference type="ARBA" id="ARBA00023136"/>
    </source>
</evidence>
<name>E3M100_CAERE</name>
<reference evidence="7" key="1">
    <citation type="submission" date="2007-07" db="EMBL/GenBank/DDBJ databases">
        <title>PCAP assembly of the Caenorhabditis remanei genome.</title>
        <authorList>
            <consortium name="The Caenorhabditis remanei Sequencing Consortium"/>
            <person name="Wilson R.K."/>
        </authorList>
    </citation>
    <scope>NUCLEOTIDE SEQUENCE [LARGE SCALE GENOMIC DNA]</scope>
    <source>
        <strain evidence="7">PB4641</strain>
    </source>
</reference>
<protein>
    <recommendedName>
        <fullName evidence="6">Serpentine receptor class gamma</fullName>
    </recommendedName>
</protein>
<dbReference type="GO" id="GO:0016020">
    <property type="term" value="C:membrane"/>
    <property type="evidence" value="ECO:0007669"/>
    <property type="project" value="UniProtKB-SubCell"/>
</dbReference>
<dbReference type="InParanoid" id="E3M100"/>
<dbReference type="InterPro" id="IPR051119">
    <property type="entry name" value="Nematode_SR-like"/>
</dbReference>
<dbReference type="PRINTS" id="PR00698">
    <property type="entry name" value="TMPROTEINSRG"/>
</dbReference>
<dbReference type="Pfam" id="PF02118">
    <property type="entry name" value="Srg"/>
    <property type="match status" value="1"/>
</dbReference>
<feature type="transmembrane region" description="Helical" evidence="6">
    <location>
        <begin position="146"/>
        <end position="167"/>
    </location>
</feature>
<dbReference type="PANTHER" id="PTHR31627:SF12">
    <property type="entry name" value="SERPENTINE RECEPTOR CLASS GAMMA-11-RELATED"/>
    <property type="match status" value="1"/>
</dbReference>
<feature type="transmembrane region" description="Helical" evidence="6">
    <location>
        <begin position="59"/>
        <end position="80"/>
    </location>
</feature>
<evidence type="ECO:0000313" key="8">
    <source>
        <dbReference type="Proteomes" id="UP000008281"/>
    </source>
</evidence>
<dbReference type="OMA" id="FMYIPQL"/>
<dbReference type="AlphaFoldDB" id="E3M100"/>
<feature type="transmembrane region" description="Helical" evidence="6">
    <location>
        <begin position="266"/>
        <end position="286"/>
    </location>
</feature>
<evidence type="ECO:0000256" key="3">
    <source>
        <dbReference type="ARBA" id="ARBA00022692"/>
    </source>
</evidence>
<dbReference type="EMBL" id="DS268421">
    <property type="protein sequence ID" value="EFO88947.1"/>
    <property type="molecule type" value="Genomic_DNA"/>
</dbReference>
<comment type="similarity">
    <text evidence="2 6">Belongs to the nematode receptor-like protein srg family.</text>
</comment>
<dbReference type="PANTHER" id="PTHR31627">
    <property type="entry name" value="SERPENTINE RECEPTOR CLASS GAMMA-RELATED"/>
    <property type="match status" value="1"/>
</dbReference>
<keyword evidence="4 6" id="KW-1133">Transmembrane helix</keyword>
<feature type="transmembrane region" description="Helical" evidence="6">
    <location>
        <begin position="86"/>
        <end position="109"/>
    </location>
</feature>
<dbReference type="GO" id="GO:0007606">
    <property type="term" value="P:sensory perception of chemical stimulus"/>
    <property type="evidence" value="ECO:0007669"/>
    <property type="project" value="UniProtKB-UniRule"/>
</dbReference>
<dbReference type="HOGENOM" id="CLU_061253_1_0_1"/>
<feature type="transmembrane region" description="Helical" evidence="6">
    <location>
        <begin position="233"/>
        <end position="254"/>
    </location>
</feature>
<evidence type="ECO:0000256" key="4">
    <source>
        <dbReference type="ARBA" id="ARBA00022989"/>
    </source>
</evidence>
<feature type="transmembrane region" description="Helical" evidence="6">
    <location>
        <begin position="199"/>
        <end position="221"/>
    </location>
</feature>
<dbReference type="InterPro" id="IPR000609">
    <property type="entry name" value="7TM_GPCR_serpentine_rcpt_Srg"/>
</dbReference>
<dbReference type="GO" id="GO:0004888">
    <property type="term" value="F:transmembrane signaling receptor activity"/>
    <property type="evidence" value="ECO:0007669"/>
    <property type="project" value="InterPro"/>
</dbReference>
<evidence type="ECO:0000256" key="6">
    <source>
        <dbReference type="RuleBase" id="RU280813"/>
    </source>
</evidence>
<comment type="subcellular location">
    <subcellularLocation>
        <location evidence="1">Membrane</location>
        <topology evidence="1">Multi-pass membrane protein</topology>
    </subcellularLocation>
</comment>